<dbReference type="PANTHER" id="PTHR34387:SF2">
    <property type="entry name" value="SLR1258 PROTEIN"/>
    <property type="match status" value="1"/>
</dbReference>
<evidence type="ECO:0000313" key="3">
    <source>
        <dbReference type="Proteomes" id="UP000194318"/>
    </source>
</evidence>
<evidence type="ECO:0000313" key="4">
    <source>
        <dbReference type="Proteomes" id="UP000731519"/>
    </source>
</evidence>
<accession>A0A1Y2NTY9</accession>
<evidence type="ECO:0000313" key="1">
    <source>
        <dbReference type="EMBL" id="KAF0651240.1"/>
    </source>
</evidence>
<dbReference type="EMBL" id="MIFZ01000253">
    <property type="protein sequence ID" value="OSY50993.1"/>
    <property type="molecule type" value="Genomic_DNA"/>
</dbReference>
<sequence>MTLPDTSRPRLTVRGEAHVETAPDLARIGITLTARGTDRRATLADLARRNDAAVALVREYGPALDALETGPLTLAPELTRRGRGEHVRTHHGTVHLTATLTDFTALGELTTRLADLDLTRVDGPWWSLRPTSPAHSEARHQAVQDAVQRARDYAHALGTRLDALLELDTTTPDHTPFGAPASRMAFATESAEGAPPPLDLQPQRQTASAYVTARFGLHPPSL</sequence>
<dbReference type="Proteomes" id="UP000194318">
    <property type="component" value="Unassembled WGS sequence"/>
</dbReference>
<dbReference type="GO" id="GO:0006974">
    <property type="term" value="P:DNA damage response"/>
    <property type="evidence" value="ECO:0007669"/>
    <property type="project" value="TreeGrafter"/>
</dbReference>
<gene>
    <name evidence="2" type="ORF">BG846_03366</name>
    <name evidence="1" type="ORF">K701_03695</name>
</gene>
<dbReference type="EMBL" id="ASYR01000004">
    <property type="protein sequence ID" value="KAF0651240.1"/>
    <property type="molecule type" value="Genomic_DNA"/>
</dbReference>
<dbReference type="RefSeq" id="WP_031130371.1">
    <property type="nucleotide sequence ID" value="NZ_ASYR01000004.1"/>
</dbReference>
<dbReference type="Gene3D" id="3.30.110.170">
    <property type="entry name" value="Protein of unknown function (DUF541), domain 1"/>
    <property type="match status" value="1"/>
</dbReference>
<reference evidence="2 3" key="2">
    <citation type="submission" date="2016-09" db="EMBL/GenBank/DDBJ databases">
        <title>Streptomyces fradiae DSM40063, a candidate organism with high potential of specific P450 cytochromes.</title>
        <authorList>
            <person name="Grumaz C."/>
            <person name="Vainshtein Y."/>
            <person name="Kirstahler P."/>
            <person name="Sohn K."/>
        </authorList>
    </citation>
    <scope>NUCLEOTIDE SEQUENCE [LARGE SCALE GENOMIC DNA]</scope>
    <source>
        <strain evidence="2 3">DSM 40063</strain>
    </source>
</reference>
<name>A0A1Y2NTY9_STRFR</name>
<dbReference type="InterPro" id="IPR052022">
    <property type="entry name" value="26kDa_periplasmic_antigen"/>
</dbReference>
<dbReference type="PANTHER" id="PTHR34387">
    <property type="entry name" value="SLR1258 PROTEIN"/>
    <property type="match status" value="1"/>
</dbReference>
<keyword evidence="4" id="KW-1185">Reference proteome</keyword>
<organism evidence="2 3">
    <name type="scientific">Streptomyces fradiae ATCC 10745 = DSM 40063</name>
    <dbReference type="NCBI Taxonomy" id="1319510"/>
    <lineage>
        <taxon>Bacteria</taxon>
        <taxon>Bacillati</taxon>
        <taxon>Actinomycetota</taxon>
        <taxon>Actinomycetes</taxon>
        <taxon>Kitasatosporales</taxon>
        <taxon>Streptomycetaceae</taxon>
        <taxon>Streptomyces</taxon>
    </lineage>
</organism>
<dbReference type="GeneID" id="91402724"/>
<evidence type="ECO:0000313" key="2">
    <source>
        <dbReference type="EMBL" id="OSY50993.1"/>
    </source>
</evidence>
<dbReference type="InterPro" id="IPR007497">
    <property type="entry name" value="SIMPL/DUF541"/>
</dbReference>
<proteinExistence type="predicted"/>
<dbReference type="AlphaFoldDB" id="A0A1Y2NTY9"/>
<dbReference type="Gene3D" id="3.30.70.2970">
    <property type="entry name" value="Protein of unknown function (DUF541), domain 2"/>
    <property type="match status" value="1"/>
</dbReference>
<dbReference type="Proteomes" id="UP000731519">
    <property type="component" value="Unassembled WGS sequence"/>
</dbReference>
<dbReference type="Pfam" id="PF04402">
    <property type="entry name" value="SIMPL"/>
    <property type="match status" value="1"/>
</dbReference>
<reference evidence="1 4" key="1">
    <citation type="submission" date="2013-05" db="EMBL/GenBank/DDBJ databases">
        <title>Genome Sequence of Streptomyces fradiae.</title>
        <authorList>
            <person name="Kirby R."/>
        </authorList>
    </citation>
    <scope>NUCLEOTIDE SEQUENCE [LARGE SCALE GENOMIC DNA]</scope>
    <source>
        <strain evidence="1 4">ATCC 10745</strain>
    </source>
</reference>
<comment type="caution">
    <text evidence="2">The sequence shown here is derived from an EMBL/GenBank/DDBJ whole genome shotgun (WGS) entry which is preliminary data.</text>
</comment>
<protein>
    <submittedName>
        <fullName evidence="2">Oxidative stress defense protein</fullName>
    </submittedName>
</protein>